<evidence type="ECO:0000313" key="2">
    <source>
        <dbReference type="EMBL" id="KAG5615900.1"/>
    </source>
</evidence>
<organism evidence="2 3">
    <name type="scientific">Solanum commersonii</name>
    <name type="common">Commerson's wild potato</name>
    <name type="synonym">Commerson's nightshade</name>
    <dbReference type="NCBI Taxonomy" id="4109"/>
    <lineage>
        <taxon>Eukaryota</taxon>
        <taxon>Viridiplantae</taxon>
        <taxon>Streptophyta</taxon>
        <taxon>Embryophyta</taxon>
        <taxon>Tracheophyta</taxon>
        <taxon>Spermatophyta</taxon>
        <taxon>Magnoliopsida</taxon>
        <taxon>eudicotyledons</taxon>
        <taxon>Gunneridae</taxon>
        <taxon>Pentapetalae</taxon>
        <taxon>asterids</taxon>
        <taxon>lamiids</taxon>
        <taxon>Solanales</taxon>
        <taxon>Solanaceae</taxon>
        <taxon>Solanoideae</taxon>
        <taxon>Solaneae</taxon>
        <taxon>Solanum</taxon>
    </lineage>
</organism>
<name>A0A9J5ZV95_SOLCO</name>
<dbReference type="Proteomes" id="UP000824120">
    <property type="component" value="Chromosome 3"/>
</dbReference>
<keyword evidence="3" id="KW-1185">Reference proteome</keyword>
<proteinExistence type="predicted"/>
<comment type="caution">
    <text evidence="2">The sequence shown here is derived from an EMBL/GenBank/DDBJ whole genome shotgun (WGS) entry which is preliminary data.</text>
</comment>
<protein>
    <submittedName>
        <fullName evidence="2">Uncharacterized protein</fullName>
    </submittedName>
</protein>
<feature type="region of interest" description="Disordered" evidence="1">
    <location>
        <begin position="74"/>
        <end position="104"/>
    </location>
</feature>
<evidence type="ECO:0000313" key="3">
    <source>
        <dbReference type="Proteomes" id="UP000824120"/>
    </source>
</evidence>
<dbReference type="EMBL" id="JACXVP010000003">
    <property type="protein sequence ID" value="KAG5615900.1"/>
    <property type="molecule type" value="Genomic_DNA"/>
</dbReference>
<accession>A0A9J5ZV95</accession>
<dbReference type="AlphaFoldDB" id="A0A9J5ZV95"/>
<evidence type="ECO:0000256" key="1">
    <source>
        <dbReference type="SAM" id="MobiDB-lite"/>
    </source>
</evidence>
<reference evidence="2 3" key="1">
    <citation type="submission" date="2020-09" db="EMBL/GenBank/DDBJ databases">
        <title>De no assembly of potato wild relative species, Solanum commersonii.</title>
        <authorList>
            <person name="Cho K."/>
        </authorList>
    </citation>
    <scope>NUCLEOTIDE SEQUENCE [LARGE SCALE GENOMIC DNA]</scope>
    <source>
        <strain evidence="2">LZ3.2</strain>
        <tissue evidence="2">Leaf</tissue>
    </source>
</reference>
<gene>
    <name evidence="2" type="ORF">H5410_015724</name>
</gene>
<sequence>MEKVPSRATYPVSNAFLSDTHLPHEDQPTPYPTHFLELSAIILVVLVSRLPSRASRKHMGDFAFATTNPLDYTTTTRKMNREGPLPTWGRRTPFFKTPQNPLQT</sequence>